<name>A0ABU3DX23_9FLAO</name>
<comment type="caution">
    <text evidence="1">The sequence shown here is derived from an EMBL/GenBank/DDBJ whole genome shotgun (WGS) entry which is preliminary data.</text>
</comment>
<proteinExistence type="predicted"/>
<evidence type="ECO:0000313" key="1">
    <source>
        <dbReference type="EMBL" id="MDT0687612.1"/>
    </source>
</evidence>
<dbReference type="EMBL" id="JAVRHN010000012">
    <property type="protein sequence ID" value="MDT0687612.1"/>
    <property type="molecule type" value="Genomic_DNA"/>
</dbReference>
<organism evidence="1 2">
    <name type="scientific">Autumnicola psychrophila</name>
    <dbReference type="NCBI Taxonomy" id="3075592"/>
    <lineage>
        <taxon>Bacteria</taxon>
        <taxon>Pseudomonadati</taxon>
        <taxon>Bacteroidota</taxon>
        <taxon>Flavobacteriia</taxon>
        <taxon>Flavobacteriales</taxon>
        <taxon>Flavobacteriaceae</taxon>
        <taxon>Autumnicola</taxon>
    </lineage>
</organism>
<evidence type="ECO:0000313" key="2">
    <source>
        <dbReference type="Proteomes" id="UP001253848"/>
    </source>
</evidence>
<reference evidence="1 2" key="1">
    <citation type="submission" date="2023-09" db="EMBL/GenBank/DDBJ databases">
        <authorList>
            <person name="Rey-Velasco X."/>
        </authorList>
    </citation>
    <scope>NUCLEOTIDE SEQUENCE [LARGE SCALE GENOMIC DNA]</scope>
    <source>
        <strain evidence="1 2">F225</strain>
    </source>
</reference>
<dbReference type="Proteomes" id="UP001253848">
    <property type="component" value="Unassembled WGS sequence"/>
</dbReference>
<protein>
    <submittedName>
        <fullName evidence="1">Uncharacterized protein</fullName>
    </submittedName>
</protein>
<sequence>MSTLISLLISLVMSFMMENPQEDTQKIIAEENCTIQLQQKMWEECNED</sequence>
<dbReference type="RefSeq" id="WP_311500885.1">
    <property type="nucleotide sequence ID" value="NZ_JAVRHN010000012.1"/>
</dbReference>
<gene>
    <name evidence="1" type="ORF">RM541_14680</name>
</gene>
<accession>A0ABU3DX23</accession>
<keyword evidence="2" id="KW-1185">Reference proteome</keyword>